<dbReference type="InterPro" id="IPR012337">
    <property type="entry name" value="RNaseH-like_sf"/>
</dbReference>
<accession>A0A6V8HQ35</accession>
<evidence type="ECO:0000313" key="4">
    <source>
        <dbReference type="Proteomes" id="UP000053095"/>
    </source>
</evidence>
<keyword evidence="4" id="KW-1185">Reference proteome</keyword>
<comment type="caution">
    <text evidence="3">The sequence shown here is derived from an EMBL/GenBank/DDBJ whole genome shotgun (WGS) entry which is preliminary data.</text>
</comment>
<dbReference type="SUPFAM" id="SSF53098">
    <property type="entry name" value="Ribonuclease H-like"/>
    <property type="match status" value="1"/>
</dbReference>
<dbReference type="InterPro" id="IPR002156">
    <property type="entry name" value="RNaseH_domain"/>
</dbReference>
<organism evidence="3 4">
    <name type="scientific">Talaromyces pinophilus</name>
    <name type="common">Penicillium pinophilum</name>
    <dbReference type="NCBI Taxonomy" id="128442"/>
    <lineage>
        <taxon>Eukaryota</taxon>
        <taxon>Fungi</taxon>
        <taxon>Dikarya</taxon>
        <taxon>Ascomycota</taxon>
        <taxon>Pezizomycotina</taxon>
        <taxon>Eurotiomycetes</taxon>
        <taxon>Eurotiomycetidae</taxon>
        <taxon>Eurotiales</taxon>
        <taxon>Trichocomaceae</taxon>
        <taxon>Talaromyces</taxon>
        <taxon>Talaromyces sect. Talaromyces</taxon>
    </lineage>
</organism>
<proteinExistence type="predicted"/>
<dbReference type="GO" id="GO:0004523">
    <property type="term" value="F:RNA-DNA hybrid ribonuclease activity"/>
    <property type="evidence" value="ECO:0007669"/>
    <property type="project" value="InterPro"/>
</dbReference>
<name>A0A6V8HQ35_TALPI</name>
<dbReference type="Proteomes" id="UP000053095">
    <property type="component" value="Unassembled WGS sequence"/>
</dbReference>
<reference evidence="4" key="1">
    <citation type="journal article" date="2015" name="Genome Announc.">
        <title>Draft genome sequence of Talaromyces cellulolyticus strain Y-94, a source of lignocellulosic biomass-degrading enzymes.</title>
        <authorList>
            <person name="Fujii T."/>
            <person name="Koike H."/>
            <person name="Sawayama S."/>
            <person name="Yano S."/>
            <person name="Inoue H."/>
        </authorList>
    </citation>
    <scope>NUCLEOTIDE SEQUENCE [LARGE SCALE GENOMIC DNA]</scope>
    <source>
        <strain evidence="4">Y-94</strain>
    </source>
</reference>
<dbReference type="PROSITE" id="PS50879">
    <property type="entry name" value="RNASE_H_1"/>
    <property type="match status" value="1"/>
</dbReference>
<evidence type="ECO:0000256" key="1">
    <source>
        <dbReference type="SAM" id="MobiDB-lite"/>
    </source>
</evidence>
<evidence type="ECO:0000259" key="2">
    <source>
        <dbReference type="PROSITE" id="PS50879"/>
    </source>
</evidence>
<dbReference type="Gene3D" id="3.30.420.10">
    <property type="entry name" value="Ribonuclease H-like superfamily/Ribonuclease H"/>
    <property type="match status" value="1"/>
</dbReference>
<gene>
    <name evidence="3" type="ORF">TCE0_060r19370</name>
</gene>
<dbReference type="AlphaFoldDB" id="A0A6V8HQ35"/>
<sequence length="233" mass="26274">MTGCHENNNNDNPNSSHSTRPDWTYGRIFDPSQAIDPEAIECRYKEWTFLACDCGTHCPDCGDLPPDYSRIIIAIKGVCQCEDNDNGTTTVKAATGVYLAPESEHNESRLLQDLDRPPTSHRAEIEAGIQALITALNIIAKGVDGAKLRMVIIKSDSTYFVQGMTQWVLQWKKHGVLDKRGEVIENAIRFMVLEELRRTLEDDFHVAVLFWHVSKERNRDADGLARKAFAEKV</sequence>
<dbReference type="EMBL" id="DF933856">
    <property type="protein sequence ID" value="GAM44055.1"/>
    <property type="molecule type" value="Genomic_DNA"/>
</dbReference>
<feature type="region of interest" description="Disordered" evidence="1">
    <location>
        <begin position="1"/>
        <end position="23"/>
    </location>
</feature>
<evidence type="ECO:0000313" key="3">
    <source>
        <dbReference type="EMBL" id="GAM44055.1"/>
    </source>
</evidence>
<dbReference type="GO" id="GO:0003676">
    <property type="term" value="F:nucleic acid binding"/>
    <property type="evidence" value="ECO:0007669"/>
    <property type="project" value="InterPro"/>
</dbReference>
<dbReference type="Pfam" id="PF00075">
    <property type="entry name" value="RNase_H"/>
    <property type="match status" value="1"/>
</dbReference>
<dbReference type="InterPro" id="IPR036397">
    <property type="entry name" value="RNaseH_sf"/>
</dbReference>
<protein>
    <recommendedName>
        <fullName evidence="2">RNase H type-1 domain-containing protein</fullName>
    </recommendedName>
</protein>
<feature type="domain" description="RNase H type-1" evidence="2">
    <location>
        <begin position="67"/>
        <end position="230"/>
    </location>
</feature>